<dbReference type="VEuPathDB" id="FungiDB:RhiirFUN_018973"/>
<evidence type="ECO:0000313" key="1">
    <source>
        <dbReference type="EMBL" id="ERZ98740.1"/>
    </source>
</evidence>
<proteinExistence type="predicted"/>
<dbReference type="AlphaFoldDB" id="U9T5T7"/>
<name>U9T5T7_RHIID</name>
<organism evidence="1">
    <name type="scientific">Rhizophagus irregularis (strain DAOM 181602 / DAOM 197198 / MUCL 43194)</name>
    <name type="common">Arbuscular mycorrhizal fungus</name>
    <name type="synonym">Glomus intraradices</name>
    <dbReference type="NCBI Taxonomy" id="747089"/>
    <lineage>
        <taxon>Eukaryota</taxon>
        <taxon>Fungi</taxon>
        <taxon>Fungi incertae sedis</taxon>
        <taxon>Mucoromycota</taxon>
        <taxon>Glomeromycotina</taxon>
        <taxon>Glomeromycetes</taxon>
        <taxon>Glomerales</taxon>
        <taxon>Glomeraceae</taxon>
        <taxon>Rhizophagus</taxon>
    </lineage>
</organism>
<sequence>MHESNLLELLPSELISFILKYLPDLKHASGINDIWEREVNLEQPKKVNLRIILNDGEKHKIIPTEFIVTGPDWPDQFPEILLGSPWMRENSVRLNMCVINLPELLEWILYFLAVDKFFYPALFVSRLWYRCGAPILWKRIELRGKDLYPGQSLPNDYKNYCAKDKKI</sequence>
<protein>
    <submittedName>
        <fullName evidence="1">Uncharacterized protein</fullName>
    </submittedName>
</protein>
<gene>
    <name evidence="1" type="ORF">GLOINDRAFT_1099</name>
</gene>
<reference evidence="1" key="1">
    <citation type="submission" date="2013-07" db="EMBL/GenBank/DDBJ databases">
        <title>The genome of an arbuscular mycorrhizal fungus provides insights into the evolution of the oldest plant symbiosis.</title>
        <authorList>
            <consortium name="DOE Joint Genome Institute"/>
            <person name="Tisserant E."/>
            <person name="Malbreil M."/>
            <person name="Kuo A."/>
            <person name="Kohler A."/>
            <person name="Symeonidi A."/>
            <person name="Balestrini R."/>
            <person name="Charron P."/>
            <person name="Duensing N."/>
            <person name="Frei-dit-Frey N."/>
            <person name="Gianinazzi-Pearson V."/>
            <person name="Gilbert B."/>
            <person name="Handa Y."/>
            <person name="Hijri M."/>
            <person name="Kaul R."/>
            <person name="Kawaguchi M."/>
            <person name="Krajinski F."/>
            <person name="Lammers P."/>
            <person name="Lapierre D."/>
            <person name="Masclaux F.G."/>
            <person name="Murat C."/>
            <person name="Morin E."/>
            <person name="Ndikumana S."/>
            <person name="Pagni M."/>
            <person name="Petitpierre D."/>
            <person name="Requena N."/>
            <person name="Rosikiewicz P."/>
            <person name="Riley R."/>
            <person name="Saito K."/>
            <person name="San Clemente H."/>
            <person name="Shapiro H."/>
            <person name="van Tuinen D."/>
            <person name="Becard G."/>
            <person name="Bonfante P."/>
            <person name="Paszkowski U."/>
            <person name="Shachar-Hill Y."/>
            <person name="Young J.P."/>
            <person name="Sanders I.R."/>
            <person name="Henrissat B."/>
            <person name="Rensing S.A."/>
            <person name="Grigoriev I.V."/>
            <person name="Corradi N."/>
            <person name="Roux C."/>
            <person name="Martin F."/>
        </authorList>
    </citation>
    <scope>NUCLEOTIDE SEQUENCE</scope>
    <source>
        <strain evidence="1">DAOM 197198</strain>
    </source>
</reference>
<dbReference type="HOGENOM" id="CLU_1595419_0_0_1"/>
<dbReference type="EMBL" id="KI298535">
    <property type="protein sequence ID" value="ERZ98740.1"/>
    <property type="molecule type" value="Genomic_DNA"/>
</dbReference>
<accession>U9T5T7</accession>